<dbReference type="Pfam" id="PF13458">
    <property type="entry name" value="Peripla_BP_6"/>
    <property type="match status" value="1"/>
</dbReference>
<keyword evidence="2 3" id="KW-0732">Signal</keyword>
<comment type="similarity">
    <text evidence="1">Belongs to the leucine-binding protein family.</text>
</comment>
<name>A0ABU1AVF6_9BACT</name>
<gene>
    <name evidence="5" type="ORF">QEH52_11520</name>
</gene>
<evidence type="ECO:0000313" key="5">
    <source>
        <dbReference type="EMBL" id="MDQ8208141.1"/>
    </source>
</evidence>
<feature type="signal peptide" evidence="3">
    <location>
        <begin position="1"/>
        <end position="25"/>
    </location>
</feature>
<sequence length="408" mass="44755">MTRKLYTMALMVLGLSMLLSSTGCHEPTSRDPRVLRVGVIVSLKGPARYWGVVTMRSAQVVADYYNERGGFEVAGERVKIELVVLDDEFDATEANRVAHQLVSEGIHYTIGPLGDATVDAARRVLEGANVFYLHYGFDPALQGSGGLAVLGMPRPEQTLSIMFRHLRQEHHVSRAVVMAYGTEAGIRQKRVAEQLALDAGMELVRIARYDVSKETFDVSLDPQGIQRRVAGVVAAAPDLVVLAGCPPEAFVVIVDRLRSAGYRGFVGTQTTQDPGALAKLGEASDGIYYVGGEPADALRSEYFRTLKERYLDLAGEWDAEANKKFYALELIVSCIRAAGLEALDETSLIYPVLSELNIEDPFYQEPRALRLIGGQEEGLPRQLEIPIYITKMSGGRAVLVEESPRVLP</sequence>
<keyword evidence="6" id="KW-1185">Reference proteome</keyword>
<evidence type="ECO:0000259" key="4">
    <source>
        <dbReference type="Pfam" id="PF13458"/>
    </source>
</evidence>
<evidence type="ECO:0000313" key="6">
    <source>
        <dbReference type="Proteomes" id="UP001225316"/>
    </source>
</evidence>
<comment type="caution">
    <text evidence="5">The sequence shown here is derived from an EMBL/GenBank/DDBJ whole genome shotgun (WGS) entry which is preliminary data.</text>
</comment>
<dbReference type="SUPFAM" id="SSF53822">
    <property type="entry name" value="Periplasmic binding protein-like I"/>
    <property type="match status" value="1"/>
</dbReference>
<organism evidence="5 6">
    <name type="scientific">Thalassobacterium maritimum</name>
    <dbReference type="NCBI Taxonomy" id="3041265"/>
    <lineage>
        <taxon>Bacteria</taxon>
        <taxon>Pseudomonadati</taxon>
        <taxon>Verrucomicrobiota</taxon>
        <taxon>Opitutia</taxon>
        <taxon>Puniceicoccales</taxon>
        <taxon>Coraliomargaritaceae</taxon>
        <taxon>Thalassobacterium</taxon>
    </lineage>
</organism>
<protein>
    <submittedName>
        <fullName evidence="5">ABC transporter substrate-binding protein</fullName>
    </submittedName>
</protein>
<proteinExistence type="inferred from homology"/>
<evidence type="ECO:0000256" key="1">
    <source>
        <dbReference type="ARBA" id="ARBA00010062"/>
    </source>
</evidence>
<dbReference type="PANTHER" id="PTHR30483">
    <property type="entry name" value="LEUCINE-SPECIFIC-BINDING PROTEIN"/>
    <property type="match status" value="1"/>
</dbReference>
<dbReference type="Proteomes" id="UP001225316">
    <property type="component" value="Unassembled WGS sequence"/>
</dbReference>
<dbReference type="InterPro" id="IPR028081">
    <property type="entry name" value="Leu-bd"/>
</dbReference>
<feature type="chain" id="PRO_5045606538" evidence="3">
    <location>
        <begin position="26"/>
        <end position="408"/>
    </location>
</feature>
<accession>A0ABU1AVF6</accession>
<dbReference type="RefSeq" id="WP_308950603.1">
    <property type="nucleotide sequence ID" value="NZ_JARXHW010000025.1"/>
</dbReference>
<evidence type="ECO:0000256" key="2">
    <source>
        <dbReference type="ARBA" id="ARBA00022729"/>
    </source>
</evidence>
<dbReference type="InterPro" id="IPR051010">
    <property type="entry name" value="BCAA_transport"/>
</dbReference>
<dbReference type="InterPro" id="IPR028082">
    <property type="entry name" value="Peripla_BP_I"/>
</dbReference>
<evidence type="ECO:0000256" key="3">
    <source>
        <dbReference type="SAM" id="SignalP"/>
    </source>
</evidence>
<dbReference type="Gene3D" id="3.40.50.2300">
    <property type="match status" value="2"/>
</dbReference>
<feature type="domain" description="Leucine-binding protein" evidence="4">
    <location>
        <begin position="35"/>
        <end position="361"/>
    </location>
</feature>
<reference evidence="5 6" key="1">
    <citation type="submission" date="2023-04" db="EMBL/GenBank/DDBJ databases">
        <title>A novel bacteria isolated from coastal sediment.</title>
        <authorList>
            <person name="Liu X.-J."/>
            <person name="Du Z.-J."/>
        </authorList>
    </citation>
    <scope>NUCLEOTIDE SEQUENCE [LARGE SCALE GENOMIC DNA]</scope>
    <source>
        <strain evidence="5 6">SDUM461003</strain>
    </source>
</reference>
<dbReference type="EMBL" id="JARXHW010000025">
    <property type="protein sequence ID" value="MDQ8208141.1"/>
    <property type="molecule type" value="Genomic_DNA"/>
</dbReference>
<dbReference type="PANTHER" id="PTHR30483:SF6">
    <property type="entry name" value="PERIPLASMIC BINDING PROTEIN OF ABC TRANSPORTER FOR NATURAL AMINO ACIDS"/>
    <property type="match status" value="1"/>
</dbReference>
<dbReference type="PROSITE" id="PS51257">
    <property type="entry name" value="PROKAR_LIPOPROTEIN"/>
    <property type="match status" value="1"/>
</dbReference>